<dbReference type="Pfam" id="PF01734">
    <property type="entry name" value="Patatin"/>
    <property type="match status" value="1"/>
</dbReference>
<dbReference type="RefSeq" id="WP_109094618.1">
    <property type="nucleotide sequence ID" value="NZ_JBQDCU010000186.1"/>
</dbReference>
<sequence length="289" mass="30933">MNDYTPTTAFVFGGGGVRGAVEVGMLKALLERGVYPDLVVGTSVGAMNAAALAQNPTLEVIDTLIEAWSSPEAAAIYGEGIFSQAGRALRTHTHLNSPEPIRQLAKKILNGDVSFEDLAVPLQVVAASIERASEHVFASGPVIPALLASTAVPGLFPPAQVGDEHFIDGGMVNSIPLSPAINAGAKEIYVMQVGRIEEPLDVPRTPVDTARVAFEISRRHRFFEDLEDCPEGVEIFVLPSGGRLKKDDGPMAYKDVAQARARIDRAYRASAVYLAEHSEHSRRTAGYDT</sequence>
<dbReference type="SUPFAM" id="SSF52151">
    <property type="entry name" value="FabD/lysophospholipase-like"/>
    <property type="match status" value="1"/>
</dbReference>
<evidence type="ECO:0000256" key="4">
    <source>
        <dbReference type="PROSITE-ProRule" id="PRU01161"/>
    </source>
</evidence>
<keyword evidence="3 4" id="KW-0443">Lipid metabolism</keyword>
<dbReference type="InterPro" id="IPR002641">
    <property type="entry name" value="PNPLA_dom"/>
</dbReference>
<evidence type="ECO:0000313" key="6">
    <source>
        <dbReference type="EMBL" id="PWF24402.1"/>
    </source>
</evidence>
<dbReference type="OrthoDB" id="4080114at2"/>
<evidence type="ECO:0000256" key="1">
    <source>
        <dbReference type="ARBA" id="ARBA00022801"/>
    </source>
</evidence>
<evidence type="ECO:0000256" key="3">
    <source>
        <dbReference type="ARBA" id="ARBA00023098"/>
    </source>
</evidence>
<dbReference type="GO" id="GO:0016787">
    <property type="term" value="F:hydrolase activity"/>
    <property type="evidence" value="ECO:0007669"/>
    <property type="project" value="UniProtKB-UniRule"/>
</dbReference>
<feature type="short sequence motif" description="DGA/G" evidence="4">
    <location>
        <begin position="168"/>
        <end position="170"/>
    </location>
</feature>
<evidence type="ECO:0000256" key="2">
    <source>
        <dbReference type="ARBA" id="ARBA00022963"/>
    </source>
</evidence>
<feature type="short sequence motif" description="GXSXG" evidence="4">
    <location>
        <begin position="41"/>
        <end position="45"/>
    </location>
</feature>
<dbReference type="Proteomes" id="UP000245283">
    <property type="component" value="Unassembled WGS sequence"/>
</dbReference>
<feature type="domain" description="PNPLA" evidence="5">
    <location>
        <begin position="10"/>
        <end position="181"/>
    </location>
</feature>
<dbReference type="PANTHER" id="PTHR14226">
    <property type="entry name" value="NEUROPATHY TARGET ESTERASE/SWISS CHEESE D.MELANOGASTER"/>
    <property type="match status" value="1"/>
</dbReference>
<feature type="active site" description="Nucleophile" evidence="4">
    <location>
        <position position="43"/>
    </location>
</feature>
<dbReference type="EMBL" id="QETB01000008">
    <property type="protein sequence ID" value="PWF24402.1"/>
    <property type="molecule type" value="Genomic_DNA"/>
</dbReference>
<accession>A0A2V1K602</accession>
<dbReference type="InterPro" id="IPR050301">
    <property type="entry name" value="NTE"/>
</dbReference>
<dbReference type="PROSITE" id="PS51635">
    <property type="entry name" value="PNPLA"/>
    <property type="match status" value="1"/>
</dbReference>
<reference evidence="7" key="1">
    <citation type="submission" date="2018-05" db="EMBL/GenBank/DDBJ databases">
        <authorList>
            <person name="Li Y."/>
        </authorList>
    </citation>
    <scope>NUCLEOTIDE SEQUENCE [LARGE SCALE GENOMIC DNA]</scope>
    <source>
        <strain evidence="7">sk1b4</strain>
    </source>
</reference>
<feature type="active site" description="Proton acceptor" evidence="4">
    <location>
        <position position="168"/>
    </location>
</feature>
<comment type="caution">
    <text evidence="6">The sequence shown here is derived from an EMBL/GenBank/DDBJ whole genome shotgun (WGS) entry which is preliminary data.</text>
</comment>
<evidence type="ECO:0000313" key="7">
    <source>
        <dbReference type="Proteomes" id="UP000245283"/>
    </source>
</evidence>
<keyword evidence="1 4" id="KW-0378">Hydrolase</keyword>
<keyword evidence="7" id="KW-1185">Reference proteome</keyword>
<name>A0A2V1K602_9ACTO</name>
<evidence type="ECO:0000259" key="5">
    <source>
        <dbReference type="PROSITE" id="PS51635"/>
    </source>
</evidence>
<dbReference type="InterPro" id="IPR016035">
    <property type="entry name" value="Acyl_Trfase/lysoPLipase"/>
</dbReference>
<keyword evidence="2 4" id="KW-0442">Lipid degradation</keyword>
<organism evidence="6 7">
    <name type="scientific">Ancrocorticia populi</name>
    <dbReference type="NCBI Taxonomy" id="2175228"/>
    <lineage>
        <taxon>Bacteria</taxon>
        <taxon>Bacillati</taxon>
        <taxon>Actinomycetota</taxon>
        <taxon>Actinomycetes</taxon>
        <taxon>Actinomycetales</taxon>
        <taxon>Actinomycetaceae</taxon>
        <taxon>Ancrocorticia</taxon>
    </lineage>
</organism>
<dbReference type="GO" id="GO:0016042">
    <property type="term" value="P:lipid catabolic process"/>
    <property type="evidence" value="ECO:0007669"/>
    <property type="project" value="UniProtKB-UniRule"/>
</dbReference>
<proteinExistence type="predicted"/>
<dbReference type="Gene3D" id="3.40.1090.10">
    <property type="entry name" value="Cytosolic phospholipase A2 catalytic domain"/>
    <property type="match status" value="2"/>
</dbReference>
<dbReference type="AlphaFoldDB" id="A0A2V1K602"/>
<feature type="short sequence motif" description="GXGXXG" evidence="4">
    <location>
        <begin position="14"/>
        <end position="19"/>
    </location>
</feature>
<dbReference type="PANTHER" id="PTHR14226:SF57">
    <property type="entry name" value="BLR7027 PROTEIN"/>
    <property type="match status" value="1"/>
</dbReference>
<protein>
    <submittedName>
        <fullName evidence="6">Patatin</fullName>
    </submittedName>
</protein>
<gene>
    <name evidence="6" type="ORF">DD236_11930</name>
</gene>